<sequence length="108" mass="12101">MHYIRTNPIDTQQPSPVPSKRFEMAEGIRAATAATSSGVSILKILEETARGHYERKDLVSDNVEKLVLVQELLMISLKASARLIADQRVESVPLKAWKLGMETLDRKL</sequence>
<dbReference type="EMBL" id="NBIV01000356">
    <property type="protein sequence ID" value="PXF40120.1"/>
    <property type="molecule type" value="Genomic_DNA"/>
</dbReference>
<reference evidence="1 2" key="1">
    <citation type="journal article" date="2018" name="Mol. Biol. Evol.">
        <title>Analysis of the draft genome of the red seaweed Gracilariopsis chorda provides insights into genome size evolution in Rhodophyta.</title>
        <authorList>
            <person name="Lee J."/>
            <person name="Yang E.C."/>
            <person name="Graf L."/>
            <person name="Yang J.H."/>
            <person name="Qiu H."/>
            <person name="Zel Zion U."/>
            <person name="Chan C.X."/>
            <person name="Stephens T.G."/>
            <person name="Weber A.P.M."/>
            <person name="Boo G.H."/>
            <person name="Boo S.M."/>
            <person name="Kim K.M."/>
            <person name="Shin Y."/>
            <person name="Jung M."/>
            <person name="Lee S.J."/>
            <person name="Yim H.S."/>
            <person name="Lee J.H."/>
            <person name="Bhattacharya D."/>
            <person name="Yoon H.S."/>
        </authorList>
    </citation>
    <scope>NUCLEOTIDE SEQUENCE [LARGE SCALE GENOMIC DNA]</scope>
    <source>
        <strain evidence="1 2">SKKU-2015</strain>
        <tissue evidence="1">Whole body</tissue>
    </source>
</reference>
<keyword evidence="2" id="KW-1185">Reference proteome</keyword>
<comment type="caution">
    <text evidence="1">The sequence shown here is derived from an EMBL/GenBank/DDBJ whole genome shotgun (WGS) entry which is preliminary data.</text>
</comment>
<dbReference type="Proteomes" id="UP000247409">
    <property type="component" value="Unassembled WGS sequence"/>
</dbReference>
<accession>A0A2V3IG21</accession>
<name>A0A2V3IG21_9FLOR</name>
<protein>
    <submittedName>
        <fullName evidence="1">Uncharacterized protein</fullName>
    </submittedName>
</protein>
<evidence type="ECO:0000313" key="2">
    <source>
        <dbReference type="Proteomes" id="UP000247409"/>
    </source>
</evidence>
<gene>
    <name evidence="1" type="ORF">BWQ96_10158</name>
</gene>
<proteinExistence type="predicted"/>
<evidence type="ECO:0000313" key="1">
    <source>
        <dbReference type="EMBL" id="PXF40120.1"/>
    </source>
</evidence>
<organism evidence="1 2">
    <name type="scientific">Gracilariopsis chorda</name>
    <dbReference type="NCBI Taxonomy" id="448386"/>
    <lineage>
        <taxon>Eukaryota</taxon>
        <taxon>Rhodophyta</taxon>
        <taxon>Florideophyceae</taxon>
        <taxon>Rhodymeniophycidae</taxon>
        <taxon>Gracilariales</taxon>
        <taxon>Gracilariaceae</taxon>
        <taxon>Gracilariopsis</taxon>
    </lineage>
</organism>
<dbReference type="AlphaFoldDB" id="A0A2V3IG21"/>